<gene>
    <name evidence="3" type="ORF">N7515_007894</name>
</gene>
<dbReference type="PANTHER" id="PTHR12242">
    <property type="entry name" value="OS02G0130600 PROTEIN-RELATED"/>
    <property type="match status" value="1"/>
</dbReference>
<dbReference type="PANTHER" id="PTHR12242:SF1">
    <property type="entry name" value="MYND-TYPE DOMAIN-CONTAINING PROTEIN"/>
    <property type="match status" value="1"/>
</dbReference>
<evidence type="ECO:0008006" key="5">
    <source>
        <dbReference type="Google" id="ProtNLM"/>
    </source>
</evidence>
<reference evidence="3" key="1">
    <citation type="submission" date="2022-11" db="EMBL/GenBank/DDBJ databases">
        <authorList>
            <person name="Petersen C."/>
        </authorList>
    </citation>
    <scope>NUCLEOTIDE SEQUENCE</scope>
    <source>
        <strain evidence="3">IBT 22155</strain>
    </source>
</reference>
<accession>A0A9W9GM84</accession>
<comment type="caution">
    <text evidence="3">The sequence shown here is derived from an EMBL/GenBank/DDBJ whole genome shotgun (WGS) entry which is preliminary data.</text>
</comment>
<evidence type="ECO:0000313" key="4">
    <source>
        <dbReference type="Proteomes" id="UP001149079"/>
    </source>
</evidence>
<feature type="compositionally biased region" description="Polar residues" evidence="1">
    <location>
        <begin position="39"/>
        <end position="55"/>
    </location>
</feature>
<organism evidence="3 4">
    <name type="scientific">Penicillium bovifimosum</name>
    <dbReference type="NCBI Taxonomy" id="126998"/>
    <lineage>
        <taxon>Eukaryota</taxon>
        <taxon>Fungi</taxon>
        <taxon>Dikarya</taxon>
        <taxon>Ascomycota</taxon>
        <taxon>Pezizomycotina</taxon>
        <taxon>Eurotiomycetes</taxon>
        <taxon>Eurotiomycetidae</taxon>
        <taxon>Eurotiales</taxon>
        <taxon>Aspergillaceae</taxon>
        <taxon>Penicillium</taxon>
    </lineage>
</organism>
<evidence type="ECO:0000256" key="2">
    <source>
        <dbReference type="SAM" id="Phobius"/>
    </source>
</evidence>
<proteinExistence type="predicted"/>
<name>A0A9W9GM84_9EURO</name>
<dbReference type="OrthoDB" id="419711at2759"/>
<keyword evidence="4" id="KW-1185">Reference proteome</keyword>
<reference evidence="3" key="2">
    <citation type="journal article" date="2023" name="IMA Fungus">
        <title>Comparative genomic study of the Penicillium genus elucidates a diverse pangenome and 15 lateral gene transfer events.</title>
        <authorList>
            <person name="Petersen C."/>
            <person name="Sorensen T."/>
            <person name="Nielsen M.R."/>
            <person name="Sondergaard T.E."/>
            <person name="Sorensen J.L."/>
            <person name="Fitzpatrick D.A."/>
            <person name="Frisvad J.C."/>
            <person name="Nielsen K.L."/>
        </authorList>
    </citation>
    <scope>NUCLEOTIDE SEQUENCE</scope>
    <source>
        <strain evidence="3">IBT 22155</strain>
    </source>
</reference>
<dbReference type="RefSeq" id="XP_056518468.1">
    <property type="nucleotide sequence ID" value="XM_056668638.1"/>
</dbReference>
<sequence length="322" mass="37009">MMAAFTRKRQWRRSNFRLCYPTLLPFLYFSFVHRVSPTPRQNAPNTTNYPLQRQPPNRPKPPFRNLLAPPPSILAALRALIALYIFTTIFIFWGWNGTHGNAAVIGQSFSFFTWLTYWGIGFYMLFAAIHTACYARTGRSLLDRWPRGFRILHSLLYTTITTYPFLVTIVFWVLLFSPPWYGETFLGWQNISQHALNSLYALLEIILPTTAPHPFIAIPLLLLILLLYLCIAYITHHTEGFYPYSFLDIGRHGSGIVTGYCFGVLAAVLVIFFITWALIYLRRRLTHGKIKRSRRDPLCAQDAFGSVSSRGVQSSEMKNAPV</sequence>
<feature type="transmembrane region" description="Helical" evidence="2">
    <location>
        <begin position="73"/>
        <end position="95"/>
    </location>
</feature>
<evidence type="ECO:0000313" key="3">
    <source>
        <dbReference type="EMBL" id="KAJ5124069.1"/>
    </source>
</evidence>
<feature type="region of interest" description="Disordered" evidence="1">
    <location>
        <begin position="39"/>
        <end position="62"/>
    </location>
</feature>
<feature type="transmembrane region" description="Helical" evidence="2">
    <location>
        <begin position="186"/>
        <end position="203"/>
    </location>
</feature>
<feature type="transmembrane region" description="Helical" evidence="2">
    <location>
        <begin position="215"/>
        <end position="236"/>
    </location>
</feature>
<keyword evidence="2" id="KW-0472">Membrane</keyword>
<dbReference type="GO" id="GO:0016020">
    <property type="term" value="C:membrane"/>
    <property type="evidence" value="ECO:0007669"/>
    <property type="project" value="TreeGrafter"/>
</dbReference>
<protein>
    <recommendedName>
        <fullName evidence="5">FAR-17a/AIG1-like protein</fullName>
    </recommendedName>
</protein>
<dbReference type="GeneID" id="81407808"/>
<dbReference type="AlphaFoldDB" id="A0A9W9GM84"/>
<feature type="transmembrane region" description="Helical" evidence="2">
    <location>
        <begin position="155"/>
        <end position="174"/>
    </location>
</feature>
<keyword evidence="2" id="KW-0812">Transmembrane</keyword>
<dbReference type="EMBL" id="JAPQKL010000006">
    <property type="protein sequence ID" value="KAJ5124069.1"/>
    <property type="molecule type" value="Genomic_DNA"/>
</dbReference>
<keyword evidence="2" id="KW-1133">Transmembrane helix</keyword>
<feature type="transmembrane region" description="Helical" evidence="2">
    <location>
        <begin position="115"/>
        <end position="135"/>
    </location>
</feature>
<evidence type="ECO:0000256" key="1">
    <source>
        <dbReference type="SAM" id="MobiDB-lite"/>
    </source>
</evidence>
<feature type="transmembrane region" description="Helical" evidence="2">
    <location>
        <begin position="256"/>
        <end position="281"/>
    </location>
</feature>
<dbReference type="Proteomes" id="UP001149079">
    <property type="component" value="Unassembled WGS sequence"/>
</dbReference>